<dbReference type="PROSITE" id="PS50887">
    <property type="entry name" value="GGDEF"/>
    <property type="match status" value="1"/>
</dbReference>
<dbReference type="GO" id="GO:0071111">
    <property type="term" value="F:cyclic-guanylate-specific phosphodiesterase activity"/>
    <property type="evidence" value="ECO:0007669"/>
    <property type="project" value="InterPro"/>
</dbReference>
<organism evidence="3 4">
    <name type="scientific">Cobetia crustatorum</name>
    <dbReference type="NCBI Taxonomy" id="553385"/>
    <lineage>
        <taxon>Bacteria</taxon>
        <taxon>Pseudomonadati</taxon>
        <taxon>Pseudomonadota</taxon>
        <taxon>Gammaproteobacteria</taxon>
        <taxon>Oceanospirillales</taxon>
        <taxon>Halomonadaceae</taxon>
        <taxon>Cobetia</taxon>
    </lineage>
</organism>
<dbReference type="Pfam" id="PF00990">
    <property type="entry name" value="GGDEF"/>
    <property type="match status" value="1"/>
</dbReference>
<dbReference type="AlphaFoldDB" id="A0A558HNC2"/>
<dbReference type="SUPFAM" id="SSF141868">
    <property type="entry name" value="EAL domain-like"/>
    <property type="match status" value="1"/>
</dbReference>
<feature type="domain" description="GGDEF" evidence="2">
    <location>
        <begin position="171"/>
        <end position="304"/>
    </location>
</feature>
<keyword evidence="4" id="KW-1185">Reference proteome</keyword>
<protein>
    <submittedName>
        <fullName evidence="3">EAL domain-containing protein</fullName>
    </submittedName>
</protein>
<evidence type="ECO:0000313" key="4">
    <source>
        <dbReference type="Proteomes" id="UP000319941"/>
    </source>
</evidence>
<dbReference type="PROSITE" id="PS50883">
    <property type="entry name" value="EAL"/>
    <property type="match status" value="1"/>
</dbReference>
<dbReference type="PANTHER" id="PTHR33121">
    <property type="entry name" value="CYCLIC DI-GMP PHOSPHODIESTERASE PDEF"/>
    <property type="match status" value="1"/>
</dbReference>
<dbReference type="CDD" id="cd01948">
    <property type="entry name" value="EAL"/>
    <property type="match status" value="1"/>
</dbReference>
<dbReference type="STRING" id="553385.GCA_000591415_01668"/>
<dbReference type="PANTHER" id="PTHR33121:SF70">
    <property type="entry name" value="SIGNALING PROTEIN YKOW"/>
    <property type="match status" value="1"/>
</dbReference>
<reference evidence="3 4" key="1">
    <citation type="submission" date="2019-07" db="EMBL/GenBank/DDBJ databases">
        <title>Diversity of Bacteria from Kongsfjorden, Arctic.</title>
        <authorList>
            <person name="Yu Y."/>
        </authorList>
    </citation>
    <scope>NUCLEOTIDE SEQUENCE [LARGE SCALE GENOMIC DNA]</scope>
    <source>
        <strain evidence="3 4">SM1923</strain>
    </source>
</reference>
<dbReference type="InterPro" id="IPR000160">
    <property type="entry name" value="GGDEF_dom"/>
</dbReference>
<dbReference type="InterPro" id="IPR043128">
    <property type="entry name" value="Rev_trsase/Diguanyl_cyclase"/>
</dbReference>
<proteinExistence type="predicted"/>
<evidence type="ECO:0000313" key="3">
    <source>
        <dbReference type="EMBL" id="TVU70597.1"/>
    </source>
</evidence>
<dbReference type="SUPFAM" id="SSF55073">
    <property type="entry name" value="Nucleotide cyclase"/>
    <property type="match status" value="1"/>
</dbReference>
<gene>
    <name evidence="3" type="ORF">FQP86_08205</name>
</gene>
<comment type="caution">
    <text evidence="3">The sequence shown here is derived from an EMBL/GenBank/DDBJ whole genome shotgun (WGS) entry which is preliminary data.</text>
</comment>
<feature type="domain" description="EAL" evidence="1">
    <location>
        <begin position="309"/>
        <end position="565"/>
    </location>
</feature>
<dbReference type="InterPro" id="IPR050706">
    <property type="entry name" value="Cyclic-di-GMP_PDE-like"/>
</dbReference>
<name>A0A558HNC2_9GAMM</name>
<dbReference type="SMART" id="SM00052">
    <property type="entry name" value="EAL"/>
    <property type="match status" value="1"/>
</dbReference>
<accession>A0A558HNC2</accession>
<dbReference type="InterPro" id="IPR035919">
    <property type="entry name" value="EAL_sf"/>
</dbReference>
<sequence length="576" mass="64742">MPLDILIKLLSSIEEPLWIYDRFGQLAWSSPRARQVDNQPELPSPVPRMPEPCGLSGQPNFWLVGITGRLGDWLLVQQTNLPWRIAVFDDEQLIANTCGWQELFGLARPRLEPVSERRVRLKAPFSGLAEARASGLDDKALIALRRLQPINLLSRDRFNAQVDELLIEEATDGGIIYLSLTHLEIINSAHGAERIDPLLERMAESMSLQYRDALVCRPLGNAFALFLKGDEAALIARASELCERLVTLMRLDGKMLPVTARVGISLAPLHARRAYRLMHLAELAMLHGEHDDIDVCGPWHVFSPGAHMRHLNDYRLTSDLREHLEELDLAFQPQFDLVSGQAVGVEVLVRWDHPELGTIGPGRFIPLAEQYGLIGTVGARVMDTAFLATRDLVTPDGKPLSVAINVSAQEFRDPGFPVRVSEALARHDFAPERLELEITESSRVPDLDRVVERLTGLIDRGVRLAIDDFGTGFASLLYVRDLRACRLKIDQQFVRCLDHDSRDRAIVSHAISLADSLGMEVLAEGVETAEQERLLIEMGCHLVQGFRYARPKRLPELIEWLNRKPYIRPCAELRGE</sequence>
<dbReference type="InterPro" id="IPR001633">
    <property type="entry name" value="EAL_dom"/>
</dbReference>
<dbReference type="Gene3D" id="3.20.20.450">
    <property type="entry name" value="EAL domain"/>
    <property type="match status" value="1"/>
</dbReference>
<dbReference type="Gene3D" id="3.30.70.270">
    <property type="match status" value="1"/>
</dbReference>
<dbReference type="Pfam" id="PF00563">
    <property type="entry name" value="EAL"/>
    <property type="match status" value="1"/>
</dbReference>
<dbReference type="Proteomes" id="UP000319941">
    <property type="component" value="Unassembled WGS sequence"/>
</dbReference>
<dbReference type="SMART" id="SM00267">
    <property type="entry name" value="GGDEF"/>
    <property type="match status" value="1"/>
</dbReference>
<evidence type="ECO:0000259" key="1">
    <source>
        <dbReference type="PROSITE" id="PS50883"/>
    </source>
</evidence>
<dbReference type="InterPro" id="IPR029787">
    <property type="entry name" value="Nucleotide_cyclase"/>
</dbReference>
<dbReference type="RefSeq" id="WP_144727415.1">
    <property type="nucleotide sequence ID" value="NZ_CAWOWR010000107.1"/>
</dbReference>
<dbReference type="EMBL" id="VNFH01000005">
    <property type="protein sequence ID" value="TVU70597.1"/>
    <property type="molecule type" value="Genomic_DNA"/>
</dbReference>
<dbReference type="OrthoDB" id="9816034at2"/>
<evidence type="ECO:0000259" key="2">
    <source>
        <dbReference type="PROSITE" id="PS50887"/>
    </source>
</evidence>